<evidence type="ECO:0000313" key="3">
    <source>
        <dbReference type="Proteomes" id="UP000000658"/>
    </source>
</evidence>
<keyword evidence="1" id="KW-1133">Transmembrane helix</keyword>
<dbReference type="Proteomes" id="UP000000658">
    <property type="component" value="Chromosome"/>
</dbReference>
<evidence type="ECO:0000256" key="1">
    <source>
        <dbReference type="SAM" id="Phobius"/>
    </source>
</evidence>
<feature type="transmembrane region" description="Helical" evidence="1">
    <location>
        <begin position="28"/>
        <end position="48"/>
    </location>
</feature>
<accession>Q1IBZ9</accession>
<dbReference type="STRING" id="384676.PSEEN1983"/>
<evidence type="ECO:0000313" key="2">
    <source>
        <dbReference type="EMBL" id="CAK14816.1"/>
    </source>
</evidence>
<sequence>MFFVFFALDVFVSLKCFRRVSVDTPVWRVNVSVLYCIFLIANYMSLLLGRGWLIVGGSEGLENYQLIVFLFLLLW</sequence>
<keyword evidence="1" id="KW-0812">Transmembrane</keyword>
<dbReference type="EMBL" id="CT573326">
    <property type="protein sequence ID" value="CAK14816.1"/>
    <property type="molecule type" value="Genomic_DNA"/>
</dbReference>
<dbReference type="HOGENOM" id="CLU_2668256_0_0_6"/>
<name>Q1IBZ9_PSEE4</name>
<reference evidence="2 3" key="1">
    <citation type="journal article" date="2006" name="Nat. Biotechnol.">
        <title>Complete genome sequence of the entomopathogenic and metabolically versatile soil bacterium Pseudomonas entomophila.</title>
        <authorList>
            <person name="Vodovar N."/>
            <person name="Vallenet D."/>
            <person name="Cruveiller S."/>
            <person name="Rouy Z."/>
            <person name="Barbe V."/>
            <person name="Acosta C."/>
            <person name="Cattolico L."/>
            <person name="Jubin C."/>
            <person name="Lajus A."/>
            <person name="Segurens B."/>
            <person name="Vacherie B."/>
            <person name="Wincker P."/>
            <person name="Weissenbach J."/>
            <person name="Lemaitre B."/>
            <person name="Medigue C."/>
            <person name="Boccard F."/>
        </authorList>
    </citation>
    <scope>NUCLEOTIDE SEQUENCE [LARGE SCALE GENOMIC DNA]</scope>
    <source>
        <strain evidence="2 3">L48</strain>
    </source>
</reference>
<dbReference type="AlphaFoldDB" id="Q1IBZ9"/>
<proteinExistence type="predicted"/>
<organism evidence="2 3">
    <name type="scientific">Pseudomonas entomophila (strain L48)</name>
    <dbReference type="NCBI Taxonomy" id="384676"/>
    <lineage>
        <taxon>Bacteria</taxon>
        <taxon>Pseudomonadati</taxon>
        <taxon>Pseudomonadota</taxon>
        <taxon>Gammaproteobacteria</taxon>
        <taxon>Pseudomonadales</taxon>
        <taxon>Pseudomonadaceae</taxon>
        <taxon>Pseudomonas</taxon>
    </lineage>
</organism>
<keyword evidence="1" id="KW-0472">Membrane</keyword>
<gene>
    <name evidence="2" type="ordered locus">PSEEN1983</name>
</gene>
<dbReference type="KEGG" id="pen:PSEEN1983"/>
<protein>
    <submittedName>
        <fullName evidence="2">Uncharacterized protein</fullName>
    </submittedName>
</protein>